<dbReference type="CDD" id="cd00331">
    <property type="entry name" value="IGPS"/>
    <property type="match status" value="1"/>
</dbReference>
<evidence type="ECO:0000256" key="2">
    <source>
        <dbReference type="ARBA" id="ARBA00004696"/>
    </source>
</evidence>
<evidence type="ECO:0000313" key="10">
    <source>
        <dbReference type="EMBL" id="OGF98696.1"/>
    </source>
</evidence>
<organism evidence="10 11">
    <name type="scientific">Candidatus Gottesmanbacteria bacterium RBG_16_38_7b</name>
    <dbReference type="NCBI Taxonomy" id="1798372"/>
    <lineage>
        <taxon>Bacteria</taxon>
        <taxon>Candidatus Gottesmaniibacteriota</taxon>
    </lineage>
</organism>
<evidence type="ECO:0000256" key="7">
    <source>
        <dbReference type="ARBA" id="ARBA00023141"/>
    </source>
</evidence>
<sequence>MINIFKKILEVRKFILMAEIKIKSPSEGALGGMEEMEEIAKEYTDGGADMISAVTEQTHFGGDLGMIDRIKRVSSLPILCKDFISDERELVDVKEHGADAVLLLVMYVSKEKLVVLFDSALKMGLVPIVEVDNEVDLNMAVREKFPVVAVNARNLRDLSVDRKKAISLIRKIPQKVIALAFSGVRDKEDVKNYLKAGAKGVLIGTVLMRAKDKVSMLKELRGV</sequence>
<dbReference type="AlphaFoldDB" id="A0A1F5YFE4"/>
<keyword evidence="5" id="KW-0210">Decarboxylase</keyword>
<evidence type="ECO:0000256" key="6">
    <source>
        <dbReference type="ARBA" id="ARBA00022822"/>
    </source>
</evidence>
<evidence type="ECO:0000256" key="3">
    <source>
        <dbReference type="ARBA" id="ARBA00012362"/>
    </source>
</evidence>
<evidence type="ECO:0000256" key="4">
    <source>
        <dbReference type="ARBA" id="ARBA00022605"/>
    </source>
</evidence>
<name>A0A1F5YFE4_9BACT</name>
<dbReference type="GO" id="GO:0004425">
    <property type="term" value="F:indole-3-glycerol-phosphate synthase activity"/>
    <property type="evidence" value="ECO:0007669"/>
    <property type="project" value="UniProtKB-EC"/>
</dbReference>
<comment type="caution">
    <text evidence="10">The sequence shown here is derived from an EMBL/GenBank/DDBJ whole genome shotgun (WGS) entry which is preliminary data.</text>
</comment>
<dbReference type="PANTHER" id="PTHR22854:SF2">
    <property type="entry name" value="INDOLE-3-GLYCEROL-PHOSPHATE SYNTHASE"/>
    <property type="match status" value="1"/>
</dbReference>
<dbReference type="InterPro" id="IPR045186">
    <property type="entry name" value="Indole-3-glycerol_P_synth"/>
</dbReference>
<dbReference type="GO" id="GO:0004640">
    <property type="term" value="F:phosphoribosylanthranilate isomerase activity"/>
    <property type="evidence" value="ECO:0007669"/>
    <property type="project" value="TreeGrafter"/>
</dbReference>
<keyword evidence="7" id="KW-0057">Aromatic amino acid biosynthesis</keyword>
<protein>
    <recommendedName>
        <fullName evidence="3">indole-3-glycerol-phosphate synthase</fullName>
        <ecNumber evidence="3">4.1.1.48</ecNumber>
    </recommendedName>
</protein>
<dbReference type="EMBL" id="MFJB01000090">
    <property type="protein sequence ID" value="OGF98696.1"/>
    <property type="molecule type" value="Genomic_DNA"/>
</dbReference>
<keyword evidence="6" id="KW-0822">Tryptophan biosynthesis</keyword>
<dbReference type="InterPro" id="IPR013785">
    <property type="entry name" value="Aldolase_TIM"/>
</dbReference>
<dbReference type="PANTHER" id="PTHR22854">
    <property type="entry name" value="TRYPTOPHAN BIOSYNTHESIS PROTEIN"/>
    <property type="match status" value="1"/>
</dbReference>
<feature type="domain" description="Indole-3-glycerol phosphate synthase" evidence="9">
    <location>
        <begin position="12"/>
        <end position="220"/>
    </location>
</feature>
<dbReference type="InterPro" id="IPR011060">
    <property type="entry name" value="RibuloseP-bd_barrel"/>
</dbReference>
<dbReference type="UniPathway" id="UPA00035">
    <property type="reaction ID" value="UER00043"/>
</dbReference>
<evidence type="ECO:0000256" key="1">
    <source>
        <dbReference type="ARBA" id="ARBA00001633"/>
    </source>
</evidence>
<reference evidence="10 11" key="1">
    <citation type="journal article" date="2016" name="Nat. Commun.">
        <title>Thousands of microbial genomes shed light on interconnected biogeochemical processes in an aquifer system.</title>
        <authorList>
            <person name="Anantharaman K."/>
            <person name="Brown C.T."/>
            <person name="Hug L.A."/>
            <person name="Sharon I."/>
            <person name="Castelle C.J."/>
            <person name="Probst A.J."/>
            <person name="Thomas B.C."/>
            <person name="Singh A."/>
            <person name="Wilkins M.J."/>
            <person name="Karaoz U."/>
            <person name="Brodie E.L."/>
            <person name="Williams K.H."/>
            <person name="Hubbard S.S."/>
            <person name="Banfield J.F."/>
        </authorList>
    </citation>
    <scope>NUCLEOTIDE SEQUENCE [LARGE SCALE GENOMIC DNA]</scope>
</reference>
<dbReference type="Gene3D" id="3.20.20.70">
    <property type="entry name" value="Aldolase class I"/>
    <property type="match status" value="1"/>
</dbReference>
<evidence type="ECO:0000256" key="8">
    <source>
        <dbReference type="ARBA" id="ARBA00023239"/>
    </source>
</evidence>
<dbReference type="Proteomes" id="UP000177396">
    <property type="component" value="Unassembled WGS sequence"/>
</dbReference>
<keyword evidence="4" id="KW-0028">Amino-acid biosynthesis</keyword>
<comment type="catalytic activity">
    <reaction evidence="1">
        <text>1-(2-carboxyphenylamino)-1-deoxy-D-ribulose 5-phosphate + H(+) = (1S,2R)-1-C-(indol-3-yl)glycerol 3-phosphate + CO2 + H2O</text>
        <dbReference type="Rhea" id="RHEA:23476"/>
        <dbReference type="ChEBI" id="CHEBI:15377"/>
        <dbReference type="ChEBI" id="CHEBI:15378"/>
        <dbReference type="ChEBI" id="CHEBI:16526"/>
        <dbReference type="ChEBI" id="CHEBI:58613"/>
        <dbReference type="ChEBI" id="CHEBI:58866"/>
        <dbReference type="EC" id="4.1.1.48"/>
    </reaction>
</comment>
<dbReference type="GO" id="GO:0000162">
    <property type="term" value="P:L-tryptophan biosynthetic process"/>
    <property type="evidence" value="ECO:0007669"/>
    <property type="project" value="UniProtKB-UniPathway"/>
</dbReference>
<evidence type="ECO:0000313" key="11">
    <source>
        <dbReference type="Proteomes" id="UP000177396"/>
    </source>
</evidence>
<comment type="pathway">
    <text evidence="2">Amino-acid biosynthesis; L-tryptophan biosynthesis; L-tryptophan from chorismate: step 4/5.</text>
</comment>
<proteinExistence type="predicted"/>
<accession>A0A1F5YFE4</accession>
<dbReference type="SUPFAM" id="SSF51366">
    <property type="entry name" value="Ribulose-phoshate binding barrel"/>
    <property type="match status" value="1"/>
</dbReference>
<keyword evidence="8" id="KW-0456">Lyase</keyword>
<dbReference type="Pfam" id="PF00218">
    <property type="entry name" value="IGPS"/>
    <property type="match status" value="1"/>
</dbReference>
<dbReference type="EC" id="4.1.1.48" evidence="3"/>
<dbReference type="InterPro" id="IPR013798">
    <property type="entry name" value="Indole-3-glycerol_P_synth_dom"/>
</dbReference>
<evidence type="ECO:0000256" key="5">
    <source>
        <dbReference type="ARBA" id="ARBA00022793"/>
    </source>
</evidence>
<gene>
    <name evidence="10" type="ORF">A2153_01415</name>
</gene>
<evidence type="ECO:0000259" key="9">
    <source>
        <dbReference type="Pfam" id="PF00218"/>
    </source>
</evidence>